<organism evidence="1 2">
    <name type="scientific">Methylobacterium nodulans (strain LMG 21967 / CNCM I-2342 / ORS 2060)</name>
    <dbReference type="NCBI Taxonomy" id="460265"/>
    <lineage>
        <taxon>Bacteria</taxon>
        <taxon>Pseudomonadati</taxon>
        <taxon>Pseudomonadota</taxon>
        <taxon>Alphaproteobacteria</taxon>
        <taxon>Hyphomicrobiales</taxon>
        <taxon>Methylobacteriaceae</taxon>
        <taxon>Methylobacterium</taxon>
    </lineage>
</organism>
<dbReference type="PANTHER" id="PTHR39441">
    <property type="entry name" value="DUF2252 DOMAIN-CONTAINING PROTEIN"/>
    <property type="match status" value="1"/>
</dbReference>
<dbReference type="EMBL" id="CP001349">
    <property type="protein sequence ID" value="ACL60112.1"/>
    <property type="molecule type" value="Genomic_DNA"/>
</dbReference>
<dbReference type="PANTHER" id="PTHR39441:SF1">
    <property type="entry name" value="DUF2252 DOMAIN-CONTAINING PROTEIN"/>
    <property type="match status" value="1"/>
</dbReference>
<dbReference type="OrthoDB" id="1491115at2"/>
<accession>B8ILB3</accession>
<reference evidence="1 2" key="1">
    <citation type="submission" date="2009-01" db="EMBL/GenBank/DDBJ databases">
        <title>Complete sequence of chromosome of Methylobacterium nodulans ORS 2060.</title>
        <authorList>
            <consortium name="US DOE Joint Genome Institute"/>
            <person name="Lucas S."/>
            <person name="Copeland A."/>
            <person name="Lapidus A."/>
            <person name="Glavina del Rio T."/>
            <person name="Dalin E."/>
            <person name="Tice H."/>
            <person name="Bruce D."/>
            <person name="Goodwin L."/>
            <person name="Pitluck S."/>
            <person name="Sims D."/>
            <person name="Brettin T."/>
            <person name="Detter J.C."/>
            <person name="Han C."/>
            <person name="Larimer F."/>
            <person name="Land M."/>
            <person name="Hauser L."/>
            <person name="Kyrpides N."/>
            <person name="Ivanova N."/>
            <person name="Marx C.J."/>
            <person name="Richardson P."/>
        </authorList>
    </citation>
    <scope>NUCLEOTIDE SEQUENCE [LARGE SCALE GENOMIC DNA]</scope>
    <source>
        <strain evidence="2">LMG 21967 / CNCM I-2342 / ORS 2060</strain>
    </source>
</reference>
<dbReference type="HOGENOM" id="CLU_068450_0_0_5"/>
<gene>
    <name evidence="1" type="ordered locus">Mnod_5266</name>
</gene>
<sequence length="369" mass="41105">MSDDRAPRSFAEETQAYLAWVATYCALRDKDLKRKCAAMRQSPFAFLRGSFYRWHHHFAAVPDQVRFAPKWLVVGDMHLENFGTWRDADGRLAWGINDFDEAAELPFTSDLVRLAASAVLEAESPNFHLSATEAADAILEGYMAHLRFGPEPFILEDRHAWLRDLAAASGADARAHWRKLRQQKRLDVEAVPEVVRDRLLAALPDGARPVQFYRRRAGVGSLGRPRYVAVAEWNGGLTAREAKAAAPSAVHVGKPVRPDPAGDSARLVTASCRAPDPALRYDGAWVLRRLSPEARKVEIDEIEDLPDQRHLLHAMGRELANVHLGVVGGAGPLRAYLEALPDPWLRDSAVQAAERVREDFEAFLDEAGE</sequence>
<evidence type="ECO:0008006" key="3">
    <source>
        <dbReference type="Google" id="ProtNLM"/>
    </source>
</evidence>
<evidence type="ECO:0000313" key="1">
    <source>
        <dbReference type="EMBL" id="ACL60112.1"/>
    </source>
</evidence>
<proteinExistence type="predicted"/>
<dbReference type="STRING" id="460265.Mnod_5266"/>
<dbReference type="Pfam" id="PF10009">
    <property type="entry name" value="DUF2252"/>
    <property type="match status" value="2"/>
</dbReference>
<keyword evidence="2" id="KW-1185">Reference proteome</keyword>
<dbReference type="Proteomes" id="UP000008207">
    <property type="component" value="Chromosome"/>
</dbReference>
<evidence type="ECO:0000313" key="2">
    <source>
        <dbReference type="Proteomes" id="UP000008207"/>
    </source>
</evidence>
<dbReference type="RefSeq" id="WP_015931722.1">
    <property type="nucleotide sequence ID" value="NC_011894.1"/>
</dbReference>
<dbReference type="KEGG" id="mno:Mnod_5266"/>
<dbReference type="eggNOG" id="COG4320">
    <property type="taxonomic scope" value="Bacteria"/>
</dbReference>
<dbReference type="AlphaFoldDB" id="B8ILB3"/>
<dbReference type="InterPro" id="IPR018721">
    <property type="entry name" value="DUF2252"/>
</dbReference>
<protein>
    <recommendedName>
        <fullName evidence="3">DUF2252 domain-containing protein</fullName>
    </recommendedName>
</protein>
<name>B8ILB3_METNO</name>